<name>A0A0C3BQA0_HEBCY</name>
<accession>A0A0C3BQA0</accession>
<keyword evidence="1" id="KW-0812">Transmembrane</keyword>
<dbReference type="AlphaFoldDB" id="A0A0C3BQA0"/>
<feature type="transmembrane region" description="Helical" evidence="1">
    <location>
        <begin position="45"/>
        <end position="66"/>
    </location>
</feature>
<protein>
    <submittedName>
        <fullName evidence="2">Uncharacterized protein</fullName>
    </submittedName>
</protein>
<feature type="transmembrane region" description="Helical" evidence="1">
    <location>
        <begin position="86"/>
        <end position="109"/>
    </location>
</feature>
<dbReference type="HOGENOM" id="CLU_1289051_0_0_1"/>
<keyword evidence="1" id="KW-0472">Membrane</keyword>
<keyword evidence="1" id="KW-1133">Transmembrane helix</keyword>
<reference evidence="3" key="2">
    <citation type="submission" date="2015-01" db="EMBL/GenBank/DDBJ databases">
        <title>Evolutionary Origins and Diversification of the Mycorrhizal Mutualists.</title>
        <authorList>
            <consortium name="DOE Joint Genome Institute"/>
            <consortium name="Mycorrhizal Genomics Consortium"/>
            <person name="Kohler A."/>
            <person name="Kuo A."/>
            <person name="Nagy L.G."/>
            <person name="Floudas D."/>
            <person name="Copeland A."/>
            <person name="Barry K.W."/>
            <person name="Cichocki N."/>
            <person name="Veneault-Fourrey C."/>
            <person name="LaButti K."/>
            <person name="Lindquist E.A."/>
            <person name="Lipzen A."/>
            <person name="Lundell T."/>
            <person name="Morin E."/>
            <person name="Murat C."/>
            <person name="Riley R."/>
            <person name="Ohm R."/>
            <person name="Sun H."/>
            <person name="Tunlid A."/>
            <person name="Henrissat B."/>
            <person name="Grigoriev I.V."/>
            <person name="Hibbett D.S."/>
            <person name="Martin F."/>
        </authorList>
    </citation>
    <scope>NUCLEOTIDE SEQUENCE [LARGE SCALE GENOMIC DNA]</scope>
    <source>
        <strain evidence="3">h7</strain>
    </source>
</reference>
<sequence>MAQLNMCVAISVCKAVVGQFGMILVELILLIRVYALYNQSYQMKYILVGSFTIATLLETTGTVILVRSLFPLVAACQPPKASRKGLLVFGTGAGFCQCIIFIMTSYKFVTRRSSGWARTPLTSLILKEGVITFILVLGMIVHEVVRNLNPDGEIAAFSWYISFISIGASRLILSIRKVAVERRQLQSMRQQESGDSSSALYELDDLAFLDSFHE</sequence>
<feature type="transmembrane region" description="Helical" evidence="1">
    <location>
        <begin position="121"/>
        <end position="142"/>
    </location>
</feature>
<dbReference type="EMBL" id="KN831788">
    <property type="protein sequence ID" value="KIM38835.1"/>
    <property type="molecule type" value="Genomic_DNA"/>
</dbReference>
<feature type="transmembrane region" description="Helical" evidence="1">
    <location>
        <begin position="154"/>
        <end position="173"/>
    </location>
</feature>
<dbReference type="OrthoDB" id="2637653at2759"/>
<evidence type="ECO:0000256" key="1">
    <source>
        <dbReference type="SAM" id="Phobius"/>
    </source>
</evidence>
<organism evidence="2 3">
    <name type="scientific">Hebeloma cylindrosporum</name>
    <dbReference type="NCBI Taxonomy" id="76867"/>
    <lineage>
        <taxon>Eukaryota</taxon>
        <taxon>Fungi</taxon>
        <taxon>Dikarya</taxon>
        <taxon>Basidiomycota</taxon>
        <taxon>Agaricomycotina</taxon>
        <taxon>Agaricomycetes</taxon>
        <taxon>Agaricomycetidae</taxon>
        <taxon>Agaricales</taxon>
        <taxon>Agaricineae</taxon>
        <taxon>Hymenogastraceae</taxon>
        <taxon>Hebeloma</taxon>
    </lineage>
</organism>
<gene>
    <name evidence="2" type="ORF">M413DRAFT_29780</name>
</gene>
<keyword evidence="3" id="KW-1185">Reference proteome</keyword>
<proteinExistence type="predicted"/>
<reference evidence="2 3" key="1">
    <citation type="submission" date="2014-04" db="EMBL/GenBank/DDBJ databases">
        <authorList>
            <consortium name="DOE Joint Genome Institute"/>
            <person name="Kuo A."/>
            <person name="Gay G."/>
            <person name="Dore J."/>
            <person name="Kohler A."/>
            <person name="Nagy L.G."/>
            <person name="Floudas D."/>
            <person name="Copeland A."/>
            <person name="Barry K.W."/>
            <person name="Cichocki N."/>
            <person name="Veneault-Fourrey C."/>
            <person name="LaButti K."/>
            <person name="Lindquist E.A."/>
            <person name="Lipzen A."/>
            <person name="Lundell T."/>
            <person name="Morin E."/>
            <person name="Murat C."/>
            <person name="Sun H."/>
            <person name="Tunlid A."/>
            <person name="Henrissat B."/>
            <person name="Grigoriev I.V."/>
            <person name="Hibbett D.S."/>
            <person name="Martin F."/>
            <person name="Nordberg H.P."/>
            <person name="Cantor M.N."/>
            <person name="Hua S.X."/>
        </authorList>
    </citation>
    <scope>NUCLEOTIDE SEQUENCE [LARGE SCALE GENOMIC DNA]</scope>
    <source>
        <strain evidence="3">h7</strain>
    </source>
</reference>
<feature type="transmembrane region" description="Helical" evidence="1">
    <location>
        <begin position="6"/>
        <end position="33"/>
    </location>
</feature>
<evidence type="ECO:0000313" key="2">
    <source>
        <dbReference type="EMBL" id="KIM38835.1"/>
    </source>
</evidence>
<evidence type="ECO:0000313" key="3">
    <source>
        <dbReference type="Proteomes" id="UP000053424"/>
    </source>
</evidence>
<dbReference type="Proteomes" id="UP000053424">
    <property type="component" value="Unassembled WGS sequence"/>
</dbReference>